<feature type="compositionally biased region" description="Basic and acidic residues" evidence="1">
    <location>
        <begin position="37"/>
        <end position="50"/>
    </location>
</feature>
<accession>A0AAN0MMN1</accession>
<evidence type="ECO:0000313" key="2">
    <source>
        <dbReference type="EMBL" id="WZU69663.1"/>
    </source>
</evidence>
<dbReference type="KEGG" id="yrh:AABB31_05850"/>
<protein>
    <submittedName>
        <fullName evidence="2">Uncharacterized protein</fullName>
    </submittedName>
</protein>
<evidence type="ECO:0000313" key="3">
    <source>
        <dbReference type="Proteomes" id="UP001470809"/>
    </source>
</evidence>
<dbReference type="Proteomes" id="UP001470809">
    <property type="component" value="Chromosome"/>
</dbReference>
<evidence type="ECO:0000256" key="1">
    <source>
        <dbReference type="SAM" id="MobiDB-lite"/>
    </source>
</evidence>
<feature type="region of interest" description="Disordered" evidence="1">
    <location>
        <begin position="29"/>
        <end position="50"/>
    </location>
</feature>
<dbReference type="RefSeq" id="WP_342078959.1">
    <property type="nucleotide sequence ID" value="NZ_CP151767.2"/>
</dbReference>
<proteinExistence type="predicted"/>
<name>A0AAN0MMN1_9RHOB</name>
<dbReference type="EMBL" id="CP151767">
    <property type="protein sequence ID" value="WZU69663.1"/>
    <property type="molecule type" value="Genomic_DNA"/>
</dbReference>
<organism evidence="2 3">
    <name type="scientific">Yoonia rhodophyticola</name>
    <dbReference type="NCBI Taxonomy" id="3137370"/>
    <lineage>
        <taxon>Bacteria</taxon>
        <taxon>Pseudomonadati</taxon>
        <taxon>Pseudomonadota</taxon>
        <taxon>Alphaproteobacteria</taxon>
        <taxon>Rhodobacterales</taxon>
        <taxon>Paracoccaceae</taxon>
        <taxon>Yoonia</taxon>
    </lineage>
</organism>
<reference evidence="2" key="1">
    <citation type="submission" date="2024-08" db="EMBL/GenBank/DDBJ databases">
        <title>Phylogenomic analyses of a clade within the roseobacter group suggest taxonomic reassignments of species of the genera Aestuariivita, Citreicella, Loktanella, Nautella, Pelagibaca, Ruegeria, Thalassobius, Thiobacimonas and Tropicibacter, and the proposal o.</title>
        <authorList>
            <person name="Jeon C.O."/>
        </authorList>
    </citation>
    <scope>NUCLEOTIDE SEQUENCE</scope>
    <source>
        <strain evidence="2">SS1-5</strain>
    </source>
</reference>
<dbReference type="AlphaFoldDB" id="A0AAN0MMN1"/>
<keyword evidence="3" id="KW-1185">Reference proteome</keyword>
<sequence>MKHVLDDTAAIASQLYDVGPVDILIKSAGVMSPARQSPRDMDLTDEERAF</sequence>
<gene>
    <name evidence="2" type="ORF">AABB31_05850</name>
</gene>